<dbReference type="Proteomes" id="UP000567179">
    <property type="component" value="Unassembled WGS sequence"/>
</dbReference>
<feature type="domain" description="F-box" evidence="1">
    <location>
        <begin position="57"/>
        <end position="101"/>
    </location>
</feature>
<proteinExistence type="predicted"/>
<dbReference type="Pfam" id="PF12937">
    <property type="entry name" value="F-box-like"/>
    <property type="match status" value="1"/>
</dbReference>
<accession>A0A8H5F3E6</accession>
<evidence type="ECO:0000313" key="3">
    <source>
        <dbReference type="Proteomes" id="UP000567179"/>
    </source>
</evidence>
<organism evidence="2 3">
    <name type="scientific">Psilocybe cf. subviscida</name>
    <dbReference type="NCBI Taxonomy" id="2480587"/>
    <lineage>
        <taxon>Eukaryota</taxon>
        <taxon>Fungi</taxon>
        <taxon>Dikarya</taxon>
        <taxon>Basidiomycota</taxon>
        <taxon>Agaricomycotina</taxon>
        <taxon>Agaricomycetes</taxon>
        <taxon>Agaricomycetidae</taxon>
        <taxon>Agaricales</taxon>
        <taxon>Agaricineae</taxon>
        <taxon>Strophariaceae</taxon>
        <taxon>Psilocybe</taxon>
    </lineage>
</organism>
<dbReference type="InterPro" id="IPR001810">
    <property type="entry name" value="F-box_dom"/>
</dbReference>
<name>A0A8H5F3E6_9AGAR</name>
<dbReference type="OrthoDB" id="2840009at2759"/>
<sequence>MLATNEALATSGLPELAVHPPHALINDLRKKTSADLLASLSKDYIKSQTLASHSPISFLPMELLSRIFVLAEYDSPGERSKLADVCEYWRAVAMNTSELWTMIPTRCRISEMEEHLQRLKSLPLNVTIFLRLPEEKLREGYMKPIHVLHHLERIESLVVDLSTWRFFKGFELKYKATNKLCRRSAPKLRHLVLIRSDRFQHASAKSTSRMFTGSKLHHLKLHRVGIPWDSHLLSRGLTYFHLSEPSFNERFTLQQIGDILGRMPGL</sequence>
<dbReference type="AlphaFoldDB" id="A0A8H5F3E6"/>
<dbReference type="Gene3D" id="1.20.1280.50">
    <property type="match status" value="1"/>
</dbReference>
<dbReference type="EMBL" id="JAACJJ010000028">
    <property type="protein sequence ID" value="KAF5321838.1"/>
    <property type="molecule type" value="Genomic_DNA"/>
</dbReference>
<protein>
    <recommendedName>
        <fullName evidence="1">F-box domain-containing protein</fullName>
    </recommendedName>
</protein>
<evidence type="ECO:0000259" key="1">
    <source>
        <dbReference type="Pfam" id="PF12937"/>
    </source>
</evidence>
<dbReference type="SUPFAM" id="SSF81383">
    <property type="entry name" value="F-box domain"/>
    <property type="match status" value="1"/>
</dbReference>
<gene>
    <name evidence="2" type="ORF">D9619_001865</name>
</gene>
<keyword evidence="3" id="KW-1185">Reference proteome</keyword>
<comment type="caution">
    <text evidence="2">The sequence shown here is derived from an EMBL/GenBank/DDBJ whole genome shotgun (WGS) entry which is preliminary data.</text>
</comment>
<evidence type="ECO:0000313" key="2">
    <source>
        <dbReference type="EMBL" id="KAF5321838.1"/>
    </source>
</evidence>
<reference evidence="2 3" key="1">
    <citation type="journal article" date="2020" name="ISME J.">
        <title>Uncovering the hidden diversity of litter-decomposition mechanisms in mushroom-forming fungi.</title>
        <authorList>
            <person name="Floudas D."/>
            <person name="Bentzer J."/>
            <person name="Ahren D."/>
            <person name="Johansson T."/>
            <person name="Persson P."/>
            <person name="Tunlid A."/>
        </authorList>
    </citation>
    <scope>NUCLEOTIDE SEQUENCE [LARGE SCALE GENOMIC DNA]</scope>
    <source>
        <strain evidence="2 3">CBS 101986</strain>
    </source>
</reference>
<dbReference type="InterPro" id="IPR036047">
    <property type="entry name" value="F-box-like_dom_sf"/>
</dbReference>